<dbReference type="InterPro" id="IPR005844">
    <property type="entry name" value="A-D-PHexomutase_a/b/a-I"/>
</dbReference>
<dbReference type="AlphaFoldDB" id="A0A1G1WA55"/>
<evidence type="ECO:0000256" key="2">
    <source>
        <dbReference type="ARBA" id="ARBA00010231"/>
    </source>
</evidence>
<organism evidence="11 12">
    <name type="scientific">Candidatus Woykebacteria bacterium RBG_13_40_7b</name>
    <dbReference type="NCBI Taxonomy" id="1802594"/>
    <lineage>
        <taxon>Bacteria</taxon>
        <taxon>Candidatus Woykeibacteriota</taxon>
    </lineage>
</organism>
<dbReference type="Gene3D" id="3.40.120.10">
    <property type="entry name" value="Alpha-D-Glucose-1,6-Bisphosphate, subunit A, domain 3"/>
    <property type="match status" value="3"/>
</dbReference>
<dbReference type="EMBL" id="MHCQ01000020">
    <property type="protein sequence ID" value="OGY24582.1"/>
    <property type="molecule type" value="Genomic_DNA"/>
</dbReference>
<dbReference type="GO" id="GO:0008973">
    <property type="term" value="F:phosphopentomutase activity"/>
    <property type="evidence" value="ECO:0007669"/>
    <property type="project" value="TreeGrafter"/>
</dbReference>
<dbReference type="InterPro" id="IPR016055">
    <property type="entry name" value="A-D-PHexomutase_a/b/a-I/II/III"/>
</dbReference>
<sequence length="574" mass="64944">LYRSEIENLIKKEDWKKLEDSFYTHIRIGTGGIRGNIGAGPNRINLRTIGEAAQGLCQFIEDFGPEAKKKGVVVSREVRKHSEEFATLTCEVLAANGIKSFLFDGIRSTPELSFAVRYLKAIAGVQLTASHNPRTDNGFKFFWTDGGQVVPPLDLKFMDLVINVKEIKRMEFEDAKAKGLVEIIGKEVDEAYFKKLHELSLVKTRSAKIAFSPLHSAGSTNALPILKAEGFDVTVLPEQAEPDENFPGAYRDYINPEFEQVLEPTTKFGEKIGADLALCTDPDGCRFGAAFRVRKNSNELQYITANEIASAMLYFILSLMKEQGKVKKDLLYIKIFASTTLATDIAKSFGISFVDDLLVGYKWIGQVVEHMENSKNFIFSFEDTCGYCRGDFIHDKDGAIGAVTAAEMISWLKDQNKLITEYLDEIYQRYGYYRNVLYQVEAYGKEGFEDIVKFYKGLRANPPKEIAGLKVYRIIDRLDENLRKPENYIAGATGDEITFILSEDERIRLLTRPSGTQPQFKYYLQAFGKVDGNLGKVKKEVDDLAEKIESSMYEIQDKILGKKMRGLKIRSRWL</sequence>
<feature type="non-terminal residue" evidence="11">
    <location>
        <position position="1"/>
    </location>
</feature>
<dbReference type="GO" id="GO:0006166">
    <property type="term" value="P:purine ribonucleoside salvage"/>
    <property type="evidence" value="ECO:0007669"/>
    <property type="project" value="TreeGrafter"/>
</dbReference>
<dbReference type="SUPFAM" id="SSF53738">
    <property type="entry name" value="Phosphoglucomutase, first 3 domains"/>
    <property type="match status" value="3"/>
</dbReference>
<feature type="domain" description="Alpha-D-phosphohexomutase alpha/beta/alpha" evidence="9">
    <location>
        <begin position="192"/>
        <end position="290"/>
    </location>
</feature>
<name>A0A1G1WA55_9BACT</name>
<evidence type="ECO:0000256" key="3">
    <source>
        <dbReference type="ARBA" id="ARBA00022553"/>
    </source>
</evidence>
<comment type="similarity">
    <text evidence="2 7">Belongs to the phosphohexose mutase family.</text>
</comment>
<dbReference type="GO" id="GO:0005975">
    <property type="term" value="P:carbohydrate metabolic process"/>
    <property type="evidence" value="ECO:0007669"/>
    <property type="project" value="InterPro"/>
</dbReference>
<dbReference type="Pfam" id="PF02878">
    <property type="entry name" value="PGM_PMM_I"/>
    <property type="match status" value="1"/>
</dbReference>
<dbReference type="PANTHER" id="PTHR45745">
    <property type="entry name" value="PHOSPHOMANNOMUTASE 45A"/>
    <property type="match status" value="1"/>
</dbReference>
<dbReference type="InterPro" id="IPR016066">
    <property type="entry name" value="A-D-PHexomutase_CS"/>
</dbReference>
<dbReference type="SUPFAM" id="SSF55957">
    <property type="entry name" value="Phosphoglucomutase, C-terminal domain"/>
    <property type="match status" value="1"/>
</dbReference>
<keyword evidence="5 7" id="KW-0460">Magnesium</keyword>
<evidence type="ECO:0000259" key="10">
    <source>
        <dbReference type="Pfam" id="PF02880"/>
    </source>
</evidence>
<feature type="domain" description="Alpha-D-phosphohexomutase alpha/beta/alpha" evidence="10">
    <location>
        <begin position="312"/>
        <end position="430"/>
    </location>
</feature>
<evidence type="ECO:0000313" key="12">
    <source>
        <dbReference type="Proteomes" id="UP000177103"/>
    </source>
</evidence>
<evidence type="ECO:0000256" key="7">
    <source>
        <dbReference type="RuleBase" id="RU004326"/>
    </source>
</evidence>
<protein>
    <recommendedName>
        <fullName evidence="13">Phosphoglucomutase</fullName>
    </recommendedName>
</protein>
<evidence type="ECO:0000259" key="8">
    <source>
        <dbReference type="Pfam" id="PF02878"/>
    </source>
</evidence>
<comment type="cofactor">
    <cofactor evidence="1">
        <name>Mg(2+)</name>
        <dbReference type="ChEBI" id="CHEBI:18420"/>
    </cofactor>
</comment>
<dbReference type="InterPro" id="IPR005846">
    <property type="entry name" value="A-D-PHexomutase_a/b/a-III"/>
</dbReference>
<feature type="domain" description="Alpha-D-phosphohexomutase alpha/beta/alpha" evidence="8">
    <location>
        <begin position="28"/>
        <end position="155"/>
    </location>
</feature>
<evidence type="ECO:0000313" key="11">
    <source>
        <dbReference type="EMBL" id="OGY24582.1"/>
    </source>
</evidence>
<gene>
    <name evidence="11" type="ORF">A2Y57_01860</name>
</gene>
<evidence type="ECO:0008006" key="13">
    <source>
        <dbReference type="Google" id="ProtNLM"/>
    </source>
</evidence>
<reference evidence="11 12" key="1">
    <citation type="journal article" date="2016" name="Nat. Commun.">
        <title>Thousands of microbial genomes shed light on interconnected biogeochemical processes in an aquifer system.</title>
        <authorList>
            <person name="Anantharaman K."/>
            <person name="Brown C.T."/>
            <person name="Hug L.A."/>
            <person name="Sharon I."/>
            <person name="Castelle C.J."/>
            <person name="Probst A.J."/>
            <person name="Thomas B.C."/>
            <person name="Singh A."/>
            <person name="Wilkins M.J."/>
            <person name="Karaoz U."/>
            <person name="Brodie E.L."/>
            <person name="Williams K.H."/>
            <person name="Hubbard S.S."/>
            <person name="Banfield J.F."/>
        </authorList>
    </citation>
    <scope>NUCLEOTIDE SEQUENCE [LARGE SCALE GENOMIC DNA]</scope>
</reference>
<proteinExistence type="inferred from homology"/>
<evidence type="ECO:0000256" key="4">
    <source>
        <dbReference type="ARBA" id="ARBA00022723"/>
    </source>
</evidence>
<dbReference type="InterPro" id="IPR036900">
    <property type="entry name" value="A-D-PHexomutase_C_sf"/>
</dbReference>
<keyword evidence="4 7" id="KW-0479">Metal-binding</keyword>
<dbReference type="CDD" id="cd05799">
    <property type="entry name" value="PGM2"/>
    <property type="match status" value="1"/>
</dbReference>
<comment type="caution">
    <text evidence="11">The sequence shown here is derived from an EMBL/GenBank/DDBJ whole genome shotgun (WGS) entry which is preliminary data.</text>
</comment>
<dbReference type="Pfam" id="PF02879">
    <property type="entry name" value="PGM_PMM_II"/>
    <property type="match status" value="1"/>
</dbReference>
<evidence type="ECO:0000256" key="1">
    <source>
        <dbReference type="ARBA" id="ARBA00001946"/>
    </source>
</evidence>
<keyword evidence="3" id="KW-0597">Phosphoprotein</keyword>
<dbReference type="PANTHER" id="PTHR45745:SF1">
    <property type="entry name" value="PHOSPHOGLUCOMUTASE 2B-RELATED"/>
    <property type="match status" value="1"/>
</dbReference>
<accession>A0A1G1WA55</accession>
<dbReference type="Pfam" id="PF02880">
    <property type="entry name" value="PGM_PMM_III"/>
    <property type="match status" value="1"/>
</dbReference>
<evidence type="ECO:0000256" key="5">
    <source>
        <dbReference type="ARBA" id="ARBA00022842"/>
    </source>
</evidence>
<dbReference type="PROSITE" id="PS00710">
    <property type="entry name" value="PGM_PMM"/>
    <property type="match status" value="1"/>
</dbReference>
<dbReference type="InterPro" id="IPR005845">
    <property type="entry name" value="A-D-PHexomutase_a/b/a-II"/>
</dbReference>
<evidence type="ECO:0000259" key="9">
    <source>
        <dbReference type="Pfam" id="PF02879"/>
    </source>
</evidence>
<keyword evidence="6" id="KW-0413">Isomerase</keyword>
<dbReference type="Proteomes" id="UP000177103">
    <property type="component" value="Unassembled WGS sequence"/>
</dbReference>
<evidence type="ECO:0000256" key="6">
    <source>
        <dbReference type="ARBA" id="ARBA00023235"/>
    </source>
</evidence>
<dbReference type="GO" id="GO:0000287">
    <property type="term" value="F:magnesium ion binding"/>
    <property type="evidence" value="ECO:0007669"/>
    <property type="project" value="InterPro"/>
</dbReference>